<name>A0A813ISE7_POLGL</name>
<feature type="region of interest" description="Disordered" evidence="1">
    <location>
        <begin position="151"/>
        <end position="200"/>
    </location>
</feature>
<comment type="caution">
    <text evidence="3">The sequence shown here is derived from an EMBL/GenBank/DDBJ whole genome shotgun (WGS) entry which is preliminary data.</text>
</comment>
<accession>A0A813ISE7</accession>
<evidence type="ECO:0000313" key="4">
    <source>
        <dbReference type="Proteomes" id="UP000626109"/>
    </source>
</evidence>
<evidence type="ECO:0000313" key="3">
    <source>
        <dbReference type="EMBL" id="CAE8657009.1"/>
    </source>
</evidence>
<reference evidence="3" key="1">
    <citation type="submission" date="2021-02" db="EMBL/GenBank/DDBJ databases">
        <authorList>
            <person name="Dougan E. K."/>
            <person name="Rhodes N."/>
            <person name="Thang M."/>
            <person name="Chan C."/>
        </authorList>
    </citation>
    <scope>NUCLEOTIDE SEQUENCE</scope>
</reference>
<gene>
    <name evidence="3" type="ORF">PGLA2088_LOCUS12526</name>
</gene>
<dbReference type="InterPro" id="IPR025202">
    <property type="entry name" value="PLD-like_dom"/>
</dbReference>
<feature type="compositionally biased region" description="Basic and acidic residues" evidence="1">
    <location>
        <begin position="167"/>
        <end position="189"/>
    </location>
</feature>
<dbReference type="SUPFAM" id="SSF56024">
    <property type="entry name" value="Phospholipase D/nuclease"/>
    <property type="match status" value="1"/>
</dbReference>
<dbReference type="AlphaFoldDB" id="A0A813ISE7"/>
<dbReference type="Gene3D" id="3.30.870.10">
    <property type="entry name" value="Endonuclease Chain A"/>
    <property type="match status" value="1"/>
</dbReference>
<feature type="domain" description="Phospholipase D-like" evidence="2">
    <location>
        <begin position="14"/>
        <end position="144"/>
    </location>
</feature>
<dbReference type="Pfam" id="PF13091">
    <property type="entry name" value="PLDc_2"/>
    <property type="match status" value="1"/>
</dbReference>
<sequence length="200" mass="22677">MILNAVEAQNVALSLIRAARDSLYFWGYTLDRGDIVDGLIDAKQQNGCMVMGMVDKRRRFEGTPRSDWAGCETERERNAWFAVARGINLTAERKYRKAVEEQQKGVGACHAKAILSGTWLLSGSTNWTTSSRCNIERSTLVHLPPHEARMQNRAAEEDWAASEEFTQELRRREEDRQEAERGEFPRSRSEPAPSRAGFGD</sequence>
<organism evidence="3 4">
    <name type="scientific">Polarella glacialis</name>
    <name type="common">Dinoflagellate</name>
    <dbReference type="NCBI Taxonomy" id="89957"/>
    <lineage>
        <taxon>Eukaryota</taxon>
        <taxon>Sar</taxon>
        <taxon>Alveolata</taxon>
        <taxon>Dinophyceae</taxon>
        <taxon>Suessiales</taxon>
        <taxon>Suessiaceae</taxon>
        <taxon>Polarella</taxon>
    </lineage>
</organism>
<proteinExistence type="predicted"/>
<evidence type="ECO:0000256" key="1">
    <source>
        <dbReference type="SAM" id="MobiDB-lite"/>
    </source>
</evidence>
<dbReference type="Proteomes" id="UP000626109">
    <property type="component" value="Unassembled WGS sequence"/>
</dbReference>
<dbReference type="CDD" id="cd00138">
    <property type="entry name" value="PLDc_SF"/>
    <property type="match status" value="1"/>
</dbReference>
<protein>
    <recommendedName>
        <fullName evidence="2">Phospholipase D-like domain-containing protein</fullName>
    </recommendedName>
</protein>
<evidence type="ECO:0000259" key="2">
    <source>
        <dbReference type="Pfam" id="PF13091"/>
    </source>
</evidence>
<dbReference type="EMBL" id="CAJNNW010014809">
    <property type="protein sequence ID" value="CAE8657009.1"/>
    <property type="molecule type" value="Genomic_DNA"/>
</dbReference>